<keyword evidence="7" id="KW-0902">Two-component regulatory system</keyword>
<dbReference type="Gene3D" id="1.10.287.560">
    <property type="entry name" value="Histidine kinase CheA-like, homodimeric domain"/>
    <property type="match status" value="1"/>
</dbReference>
<dbReference type="SMART" id="SM01231">
    <property type="entry name" value="H-kinase_dim"/>
    <property type="match status" value="1"/>
</dbReference>
<dbReference type="SMART" id="SM00260">
    <property type="entry name" value="CheW"/>
    <property type="match status" value="2"/>
</dbReference>
<dbReference type="PRINTS" id="PR00344">
    <property type="entry name" value="BCTRLSENSOR"/>
</dbReference>
<dbReference type="EMBL" id="BJLR01000044">
    <property type="protein sequence ID" value="GEA90169.1"/>
    <property type="molecule type" value="Genomic_DNA"/>
</dbReference>
<evidence type="ECO:0000259" key="11">
    <source>
        <dbReference type="PROSITE" id="PS50851"/>
    </source>
</evidence>
<keyword evidence="5" id="KW-0808">Transferase</keyword>
<dbReference type="InterPro" id="IPR004105">
    <property type="entry name" value="CheA-like_dim"/>
</dbReference>
<evidence type="ECO:0000256" key="8">
    <source>
        <dbReference type="PROSITE-ProRule" id="PRU00110"/>
    </source>
</evidence>
<dbReference type="InterPro" id="IPR051315">
    <property type="entry name" value="Bact_Chemotaxis_CheA"/>
</dbReference>
<dbReference type="SUPFAM" id="SSF47384">
    <property type="entry name" value="Homodimeric domain of signal transducing histidine kinase"/>
    <property type="match status" value="1"/>
</dbReference>
<evidence type="ECO:0000256" key="1">
    <source>
        <dbReference type="ARBA" id="ARBA00000085"/>
    </source>
</evidence>
<dbReference type="InterPro" id="IPR008207">
    <property type="entry name" value="Sig_transdc_His_kin_Hpt_dom"/>
</dbReference>
<dbReference type="FunFam" id="3.30.565.10:FF:000016">
    <property type="entry name" value="Chemotaxis protein CheA, putative"/>
    <property type="match status" value="1"/>
</dbReference>
<dbReference type="Pfam" id="PF01627">
    <property type="entry name" value="Hpt"/>
    <property type="match status" value="1"/>
</dbReference>
<dbReference type="Pfam" id="PF02895">
    <property type="entry name" value="H-kinase_dim"/>
    <property type="match status" value="1"/>
</dbReference>
<dbReference type="InterPro" id="IPR004358">
    <property type="entry name" value="Sig_transdc_His_kin-like_C"/>
</dbReference>
<feature type="modified residue" description="Phosphohistidine" evidence="8">
    <location>
        <position position="47"/>
    </location>
</feature>
<evidence type="ECO:0000313" key="13">
    <source>
        <dbReference type="EMBL" id="GEA90169.1"/>
    </source>
</evidence>
<dbReference type="SUPFAM" id="SSF55874">
    <property type="entry name" value="ATPase domain of HSP90 chaperone/DNA topoisomerase II/histidine kinase"/>
    <property type="match status" value="1"/>
</dbReference>
<keyword evidence="4 8" id="KW-0597">Phosphoprotein</keyword>
<dbReference type="InterPro" id="IPR036097">
    <property type="entry name" value="HisK_dim/P_sf"/>
</dbReference>
<feature type="region of interest" description="Disordered" evidence="9">
    <location>
        <begin position="156"/>
        <end position="229"/>
    </location>
</feature>
<evidence type="ECO:0000256" key="2">
    <source>
        <dbReference type="ARBA" id="ARBA00004236"/>
    </source>
</evidence>
<dbReference type="Gene3D" id="3.30.565.10">
    <property type="entry name" value="Histidine kinase-like ATPase, C-terminal domain"/>
    <property type="match status" value="1"/>
</dbReference>
<keyword evidence="14" id="KW-1185">Reference proteome</keyword>
<dbReference type="InterPro" id="IPR005467">
    <property type="entry name" value="His_kinase_dom"/>
</dbReference>
<dbReference type="SUPFAM" id="SSF47226">
    <property type="entry name" value="Histidine-containing phosphotransfer domain, HPT domain"/>
    <property type="match status" value="1"/>
</dbReference>
<organism evidence="13 14">
    <name type="scientific">Cellulomonas cellasea</name>
    <dbReference type="NCBI Taxonomy" id="43670"/>
    <lineage>
        <taxon>Bacteria</taxon>
        <taxon>Bacillati</taxon>
        <taxon>Actinomycetota</taxon>
        <taxon>Actinomycetes</taxon>
        <taxon>Micrococcales</taxon>
        <taxon>Cellulomonadaceae</taxon>
        <taxon>Cellulomonas</taxon>
    </lineage>
</organism>
<comment type="subcellular location">
    <subcellularLocation>
        <location evidence="2">Cell membrane</location>
    </subcellularLocation>
</comment>
<evidence type="ECO:0000259" key="12">
    <source>
        <dbReference type="PROSITE" id="PS50894"/>
    </source>
</evidence>
<dbReference type="GO" id="GO:0005737">
    <property type="term" value="C:cytoplasm"/>
    <property type="evidence" value="ECO:0007669"/>
    <property type="project" value="InterPro"/>
</dbReference>
<dbReference type="CDD" id="cd16916">
    <property type="entry name" value="HATPase_CheA-like"/>
    <property type="match status" value="1"/>
</dbReference>
<comment type="catalytic activity">
    <reaction evidence="1">
        <text>ATP + protein L-histidine = ADP + protein N-phospho-L-histidine.</text>
        <dbReference type="EC" id="2.7.13.3"/>
    </reaction>
</comment>
<feature type="domain" description="HPt" evidence="12">
    <location>
        <begin position="1"/>
        <end position="104"/>
    </location>
</feature>
<dbReference type="InterPro" id="IPR036641">
    <property type="entry name" value="HPT_dom_sf"/>
</dbReference>
<feature type="compositionally biased region" description="Low complexity" evidence="9">
    <location>
        <begin position="156"/>
        <end position="215"/>
    </location>
</feature>
<evidence type="ECO:0000259" key="10">
    <source>
        <dbReference type="PROSITE" id="PS50109"/>
    </source>
</evidence>
<dbReference type="PANTHER" id="PTHR43395">
    <property type="entry name" value="SENSOR HISTIDINE KINASE CHEA"/>
    <property type="match status" value="1"/>
</dbReference>
<name>A0A4Y3L0J5_9CELL</name>
<evidence type="ECO:0000313" key="14">
    <source>
        <dbReference type="Proteomes" id="UP000317046"/>
    </source>
</evidence>
<dbReference type="PROSITE" id="PS50894">
    <property type="entry name" value="HPT"/>
    <property type="match status" value="1"/>
</dbReference>
<dbReference type="Gene3D" id="2.40.50.180">
    <property type="entry name" value="CheA-289, Domain 4"/>
    <property type="match status" value="1"/>
</dbReference>
<proteinExistence type="predicted"/>
<evidence type="ECO:0000256" key="9">
    <source>
        <dbReference type="SAM" id="MobiDB-lite"/>
    </source>
</evidence>
<dbReference type="GO" id="GO:0005886">
    <property type="term" value="C:plasma membrane"/>
    <property type="evidence" value="ECO:0007669"/>
    <property type="project" value="UniProtKB-SubCell"/>
</dbReference>
<dbReference type="GO" id="GO:0000155">
    <property type="term" value="F:phosphorelay sensor kinase activity"/>
    <property type="evidence" value="ECO:0007669"/>
    <property type="project" value="InterPro"/>
</dbReference>
<dbReference type="AlphaFoldDB" id="A0A4Y3L0J5"/>
<dbReference type="InterPro" id="IPR037006">
    <property type="entry name" value="CheA-like_homodim_sf"/>
</dbReference>
<dbReference type="Gene3D" id="1.20.120.160">
    <property type="entry name" value="HPT domain"/>
    <property type="match status" value="1"/>
</dbReference>
<evidence type="ECO:0000256" key="3">
    <source>
        <dbReference type="ARBA" id="ARBA00012438"/>
    </source>
</evidence>
<accession>A0A4Y3L0J5</accession>
<dbReference type="EC" id="2.7.13.3" evidence="3"/>
<dbReference type="Pfam" id="PF02518">
    <property type="entry name" value="HATPase_c"/>
    <property type="match status" value="1"/>
</dbReference>
<dbReference type="SMART" id="SM00073">
    <property type="entry name" value="HPT"/>
    <property type="match status" value="1"/>
</dbReference>
<dbReference type="InterPro" id="IPR036890">
    <property type="entry name" value="HATPase_C_sf"/>
</dbReference>
<dbReference type="SMART" id="SM00387">
    <property type="entry name" value="HATPase_c"/>
    <property type="match status" value="1"/>
</dbReference>
<dbReference type="PROSITE" id="PS50109">
    <property type="entry name" value="HIS_KIN"/>
    <property type="match status" value="1"/>
</dbReference>
<dbReference type="SUPFAM" id="SSF50341">
    <property type="entry name" value="CheW-like"/>
    <property type="match status" value="2"/>
</dbReference>
<dbReference type="InterPro" id="IPR002545">
    <property type="entry name" value="CheW-lke_dom"/>
</dbReference>
<dbReference type="PROSITE" id="PS50851">
    <property type="entry name" value="CHEW"/>
    <property type="match status" value="2"/>
</dbReference>
<gene>
    <name evidence="13" type="ORF">CCE01nite_41180</name>
</gene>
<feature type="domain" description="CheW-like" evidence="11">
    <location>
        <begin position="508"/>
        <end position="644"/>
    </location>
</feature>
<keyword evidence="6" id="KW-0418">Kinase</keyword>
<feature type="domain" description="Histidine kinase" evidence="10">
    <location>
        <begin position="249"/>
        <end position="506"/>
    </location>
</feature>
<dbReference type="GO" id="GO:0006935">
    <property type="term" value="P:chemotaxis"/>
    <property type="evidence" value="ECO:0007669"/>
    <property type="project" value="InterPro"/>
</dbReference>
<dbReference type="InterPro" id="IPR003594">
    <property type="entry name" value="HATPase_dom"/>
</dbReference>
<comment type="caution">
    <text evidence="13">The sequence shown here is derived from an EMBL/GenBank/DDBJ whole genome shotgun (WGS) entry which is preliminary data.</text>
</comment>
<dbReference type="Proteomes" id="UP000317046">
    <property type="component" value="Unassembled WGS sequence"/>
</dbReference>
<dbReference type="Pfam" id="PF01584">
    <property type="entry name" value="CheW"/>
    <property type="match status" value="2"/>
</dbReference>
<dbReference type="Gene3D" id="2.30.30.40">
    <property type="entry name" value="SH3 Domains"/>
    <property type="match status" value="1"/>
</dbReference>
<evidence type="ECO:0000256" key="7">
    <source>
        <dbReference type="ARBA" id="ARBA00023012"/>
    </source>
</evidence>
<evidence type="ECO:0000256" key="5">
    <source>
        <dbReference type="ARBA" id="ARBA00022679"/>
    </source>
</evidence>
<evidence type="ECO:0000256" key="6">
    <source>
        <dbReference type="ARBA" id="ARBA00022777"/>
    </source>
</evidence>
<dbReference type="PANTHER" id="PTHR43395:SF1">
    <property type="entry name" value="CHEMOTAXIS PROTEIN CHEA"/>
    <property type="match status" value="1"/>
</dbReference>
<protein>
    <recommendedName>
        <fullName evidence="3">histidine kinase</fullName>
        <ecNumber evidence="3">2.7.13.3</ecNumber>
    </recommendedName>
</protein>
<dbReference type="CDD" id="cd00088">
    <property type="entry name" value="HPT"/>
    <property type="match status" value="1"/>
</dbReference>
<dbReference type="InterPro" id="IPR036061">
    <property type="entry name" value="CheW-like_dom_sf"/>
</dbReference>
<feature type="domain" description="CheW-like" evidence="11">
    <location>
        <begin position="666"/>
        <end position="797"/>
    </location>
</feature>
<reference evidence="13" key="1">
    <citation type="submission" date="2019-06" db="EMBL/GenBank/DDBJ databases">
        <title>Whole genome shotgun sequence of Cellulomonas cellasea NBRC 3753.</title>
        <authorList>
            <person name="Hosoyama A."/>
            <person name="Uohara A."/>
            <person name="Ohji S."/>
            <person name="Ichikawa N."/>
        </authorList>
    </citation>
    <scope>NUCLEOTIDE SEQUENCE [LARGE SCALE GENOMIC DNA]</scope>
    <source>
        <strain evidence="13">NBRC 3753</strain>
    </source>
</reference>
<sequence length="818" mass="86080">MEDMDDIVREFLVESHENLDQLDQDLVALEESPGSRELLGSVFRTIHTIKGTAGFLAYGRLERVTHAGENLLVELRDGKRSMDQATTDVLLRLVDVVREILTAIAADSTEGAVDIDGVLDAVGRLQAGRDGSDAQEPAAAPSDTATAVETVADAAAGTEPPATEAPADAPAAAPAAGKPAVRAADPSRVIAPRSARVAASAGAEPPAAADALAQPAPAPEQPAPAAAAPAPVAVAPAPAAAAQPAAASALAPTSASSETSIRVDVELLDALMRQVGELVLSRNQISRLAGDRSDVDLVRSAQRLNLIAGELQEGVMKTRMQPIDHVWSKMPRVVRDLAAACDREVQLEMVGRDTELDRGLLEAVKDPLTHLVRNAVDHGIESPPERVAAGKAPRGLLTLRAYHAGGQVVVEVADDGRGIDTEKVAAKAVQRGLRTPEQVMLMTPPELMQLLFLPGFSTAEAVTNVSGRGVGMDVVRTKIEAIGGTVDVDSTLGEGTVWRLRIPLTLAIMPALTVVCGGDLFAVPQVSLLELVALDGQRAGAGIERIQNAAVYRLRGELLPLVSLADVLGIPVEPGSSTVIAVVQADHQRFGLLVDRVLNTEEIVVKALSARLKAIGIYAGATVLGDGAVALILDVQAIARRALVAEGEQHARERRGATQEVAERVVEQLLVAGIGGGRRVAMPLASVARLEHVRIDQVELVGGREVIQYRGTILPLARLDRVLGVFDSARKDELLLVVYTRAGRSVGLVVDEIVDIIDDDVSRHSDIEDAGLTGSTVLHERVTELLDVRAAVMAADPAFYDVVVPQQRRASELETAGV</sequence>
<evidence type="ECO:0000256" key="4">
    <source>
        <dbReference type="ARBA" id="ARBA00022553"/>
    </source>
</evidence>